<gene>
    <name evidence="1" type="ORF">QWI16_09765</name>
</gene>
<dbReference type="Proteomes" id="UP001168380">
    <property type="component" value="Unassembled WGS sequence"/>
</dbReference>
<comment type="caution">
    <text evidence="1">The sequence shown here is derived from an EMBL/GenBank/DDBJ whole genome shotgun (WGS) entry which is preliminary data.</text>
</comment>
<dbReference type="RefSeq" id="WP_302712725.1">
    <property type="nucleotide sequence ID" value="NZ_JAULRT010000052.1"/>
</dbReference>
<reference evidence="1" key="1">
    <citation type="submission" date="2023-07" db="EMBL/GenBank/DDBJ databases">
        <title>Gilvimarinus algae sp. nov., isolated from the surface of Kelp.</title>
        <authorList>
            <person name="Sun Y.Y."/>
            <person name="Gong Y."/>
            <person name="Du Z.J."/>
        </authorList>
    </citation>
    <scope>NUCLEOTIDE SEQUENCE</scope>
    <source>
        <strain evidence="1">SDUM040014</strain>
    </source>
</reference>
<name>A0ABT8TEU3_9GAMM</name>
<evidence type="ECO:0000313" key="2">
    <source>
        <dbReference type="Proteomes" id="UP001168380"/>
    </source>
</evidence>
<accession>A0ABT8TEU3</accession>
<proteinExistence type="predicted"/>
<keyword evidence="2" id="KW-1185">Reference proteome</keyword>
<evidence type="ECO:0000313" key="1">
    <source>
        <dbReference type="EMBL" id="MDO3382461.1"/>
    </source>
</evidence>
<organism evidence="1 2">
    <name type="scientific">Gilvimarinus algae</name>
    <dbReference type="NCBI Taxonomy" id="3058037"/>
    <lineage>
        <taxon>Bacteria</taxon>
        <taxon>Pseudomonadati</taxon>
        <taxon>Pseudomonadota</taxon>
        <taxon>Gammaproteobacteria</taxon>
        <taxon>Cellvibrionales</taxon>
        <taxon>Cellvibrionaceae</taxon>
        <taxon>Gilvimarinus</taxon>
    </lineage>
</organism>
<dbReference type="EMBL" id="JAULRT010000052">
    <property type="protein sequence ID" value="MDO3382461.1"/>
    <property type="molecule type" value="Genomic_DNA"/>
</dbReference>
<dbReference type="PROSITE" id="PS51257">
    <property type="entry name" value="PROKAR_LIPOPROTEIN"/>
    <property type="match status" value="1"/>
</dbReference>
<protein>
    <submittedName>
        <fullName evidence="1">Uncharacterized protein</fullName>
    </submittedName>
</protein>
<sequence length="244" mass="27765">MYFSRVIVVFFLLGLSACTRTTVHLHAGELPQTLQDGVKAGLESEGFKVSPRANAYPYDESVVLYFPHEGIDADLQAIDKVLTSHGLSAENRYTLYRDKIGKHVYTAGNIGLYLLPENAKASFNEESRVRDEFPISESDAEFISTDCDIEYVYELFDDGRALVSDFSFPVGESTLARGTWQASENSVTLISDGEDFRYRKRTFHREYANQFSDHNISYHIILEPEDYYRLPFGCSYKSTFSEAF</sequence>